<evidence type="ECO:0000313" key="8">
    <source>
        <dbReference type="Proteomes" id="UP001617351"/>
    </source>
</evidence>
<dbReference type="Pfam" id="PF01566">
    <property type="entry name" value="Nramp"/>
    <property type="match status" value="1"/>
</dbReference>
<feature type="transmembrane region" description="Helical" evidence="6">
    <location>
        <begin position="197"/>
        <end position="219"/>
    </location>
</feature>
<feature type="transmembrane region" description="Helical" evidence="6">
    <location>
        <begin position="292"/>
        <end position="317"/>
    </location>
</feature>
<accession>A0ABW8EGI2</accession>
<feature type="transmembrane region" description="Helical" evidence="6">
    <location>
        <begin position="28"/>
        <end position="49"/>
    </location>
</feature>
<feature type="transmembrane region" description="Helical" evidence="6">
    <location>
        <begin position="158"/>
        <end position="177"/>
    </location>
</feature>
<sequence>MADTTRTGTGARGGVPPRRAGWRSIGPGIVVAATGVGAGDLVATLIAGGRFGYTLLWAAVVGCLVKISLAEAVGRWHLATGRTLFDGWRSLGSWTTVYFAGYVVVWGFVYGAAAMSSSALPLAALFPGALELKAWAVLCGLVGLVFVWFNRYAAFEKVMTVLVGVMFVVTVYLAVRVTPHLGAAVAGLVPVLPEGSLVYTLGLIGGVGGTITLAAYGYWVNAKGWRDTGWMKVMRLDNRVAYVTTGVFVVAMLFVGAELLHSSGIALAKGDRGLLDLGSVLAQTYGETTARLFLIGFFATSFTSLIGVWHGVSLMFADFVGKLRPSLVPEGRSAEKSLPFRAYLLWLTFPPISLLFLDQPFGLVVVYGVIGALFMPFLALTLVWLLNSKRTPAEWRNGAVSNGTLGAAGLLFVLLCVQQLRDLPW</sequence>
<evidence type="ECO:0000256" key="1">
    <source>
        <dbReference type="ARBA" id="ARBA00004141"/>
    </source>
</evidence>
<evidence type="ECO:0000313" key="7">
    <source>
        <dbReference type="EMBL" id="MFJ2822345.1"/>
    </source>
</evidence>
<dbReference type="EMBL" id="JBIUYY010000005">
    <property type="protein sequence ID" value="MFJ2822345.1"/>
    <property type="molecule type" value="Genomic_DNA"/>
</dbReference>
<keyword evidence="8" id="KW-1185">Reference proteome</keyword>
<feature type="transmembrane region" description="Helical" evidence="6">
    <location>
        <begin position="55"/>
        <end position="78"/>
    </location>
</feature>
<name>A0ABW8EGI2_STRT5</name>
<keyword evidence="2 6" id="KW-0812">Transmembrane</keyword>
<dbReference type="InterPro" id="IPR001046">
    <property type="entry name" value="NRAMP_fam"/>
</dbReference>
<reference evidence="7 8" key="1">
    <citation type="submission" date="2024-10" db="EMBL/GenBank/DDBJ databases">
        <title>The Natural Products Discovery Center: Release of the First 8490 Sequenced Strains for Exploring Actinobacteria Biosynthetic Diversity.</title>
        <authorList>
            <person name="Kalkreuter E."/>
            <person name="Kautsar S.A."/>
            <person name="Yang D."/>
            <person name="Bader C.D."/>
            <person name="Teijaro C.N."/>
            <person name="Fluegel L."/>
            <person name="Davis C.M."/>
            <person name="Simpson J.R."/>
            <person name="Lauterbach L."/>
            <person name="Steele A.D."/>
            <person name="Gui C."/>
            <person name="Meng S."/>
            <person name="Li G."/>
            <person name="Viehrig K."/>
            <person name="Ye F."/>
            <person name="Su P."/>
            <person name="Kiefer A.F."/>
            <person name="Nichols A."/>
            <person name="Cepeda A.J."/>
            <person name="Yan W."/>
            <person name="Fan B."/>
            <person name="Jiang Y."/>
            <person name="Adhikari A."/>
            <person name="Zheng C.-J."/>
            <person name="Schuster L."/>
            <person name="Cowan T.M."/>
            <person name="Smanski M.J."/>
            <person name="Chevrette M.G."/>
            <person name="De Carvalho L.P.S."/>
            <person name="Shen B."/>
        </authorList>
    </citation>
    <scope>NUCLEOTIDE SEQUENCE [LARGE SCALE GENOMIC DNA]</scope>
    <source>
        <strain evidence="7 8">NPDC087220</strain>
    </source>
</reference>
<feature type="transmembrane region" description="Helical" evidence="6">
    <location>
        <begin position="363"/>
        <end position="387"/>
    </location>
</feature>
<gene>
    <name evidence="7" type="ORF">ACIO7M_14665</name>
</gene>
<dbReference type="PANTHER" id="PTHR11706">
    <property type="entry name" value="SOLUTE CARRIER PROTEIN FAMILY 11 MEMBER"/>
    <property type="match status" value="1"/>
</dbReference>
<comment type="subcellular location">
    <subcellularLocation>
        <location evidence="1">Membrane</location>
        <topology evidence="1">Multi-pass membrane protein</topology>
    </subcellularLocation>
</comment>
<feature type="transmembrane region" description="Helical" evidence="6">
    <location>
        <begin position="99"/>
        <end position="126"/>
    </location>
</feature>
<comment type="caution">
    <text evidence="7">The sequence shown here is derived from an EMBL/GenBank/DDBJ whole genome shotgun (WGS) entry which is preliminary data.</text>
</comment>
<protein>
    <submittedName>
        <fullName evidence="7">Nramp family divalent metal transporter</fullName>
    </submittedName>
</protein>
<feature type="transmembrane region" description="Helical" evidence="6">
    <location>
        <begin position="240"/>
        <end position="260"/>
    </location>
</feature>
<dbReference type="RefSeq" id="WP_402380795.1">
    <property type="nucleotide sequence ID" value="NZ_JBIUYY010000005.1"/>
</dbReference>
<organism evidence="7 8">
    <name type="scientific">Streptomyces toxytricini</name>
    <name type="common">Actinomyces toxytricini</name>
    <dbReference type="NCBI Taxonomy" id="67369"/>
    <lineage>
        <taxon>Bacteria</taxon>
        <taxon>Bacillati</taxon>
        <taxon>Actinomycetota</taxon>
        <taxon>Actinomycetes</taxon>
        <taxon>Kitasatosporales</taxon>
        <taxon>Streptomycetaceae</taxon>
        <taxon>Streptomyces</taxon>
    </lineage>
</organism>
<proteinExistence type="predicted"/>
<keyword evidence="4 6" id="KW-0472">Membrane</keyword>
<dbReference type="PANTHER" id="PTHR11706:SF3">
    <property type="entry name" value="METAL ION TRANSPORT PROTEIN"/>
    <property type="match status" value="1"/>
</dbReference>
<dbReference type="NCBIfam" id="NF037982">
    <property type="entry name" value="Nramp_1"/>
    <property type="match status" value="2"/>
</dbReference>
<feature type="transmembrane region" description="Helical" evidence="6">
    <location>
        <begin position="338"/>
        <end position="357"/>
    </location>
</feature>
<evidence type="ECO:0000256" key="6">
    <source>
        <dbReference type="SAM" id="Phobius"/>
    </source>
</evidence>
<feature type="transmembrane region" description="Helical" evidence="6">
    <location>
        <begin position="399"/>
        <end position="420"/>
    </location>
</feature>
<evidence type="ECO:0000256" key="5">
    <source>
        <dbReference type="SAM" id="MobiDB-lite"/>
    </source>
</evidence>
<feature type="region of interest" description="Disordered" evidence="5">
    <location>
        <begin position="1"/>
        <end position="20"/>
    </location>
</feature>
<feature type="transmembrane region" description="Helical" evidence="6">
    <location>
        <begin position="132"/>
        <end position="149"/>
    </location>
</feature>
<feature type="compositionally biased region" description="Low complexity" evidence="5">
    <location>
        <begin position="1"/>
        <end position="19"/>
    </location>
</feature>
<evidence type="ECO:0000256" key="3">
    <source>
        <dbReference type="ARBA" id="ARBA00022989"/>
    </source>
</evidence>
<dbReference type="Proteomes" id="UP001617351">
    <property type="component" value="Unassembled WGS sequence"/>
</dbReference>
<evidence type="ECO:0000256" key="4">
    <source>
        <dbReference type="ARBA" id="ARBA00023136"/>
    </source>
</evidence>
<keyword evidence="3 6" id="KW-1133">Transmembrane helix</keyword>
<evidence type="ECO:0000256" key="2">
    <source>
        <dbReference type="ARBA" id="ARBA00022692"/>
    </source>
</evidence>